<dbReference type="InterPro" id="IPR005190">
    <property type="entry name" value="GlnE_rpt_dom"/>
</dbReference>
<evidence type="ECO:0000256" key="6">
    <source>
        <dbReference type="ARBA" id="ARBA00023268"/>
    </source>
</evidence>
<keyword evidence="11" id="KW-1185">Reference proteome</keyword>
<feature type="region of interest" description="Adenylyl removase" evidence="7">
    <location>
        <begin position="1"/>
        <end position="459"/>
    </location>
</feature>
<dbReference type="Gene3D" id="3.30.460.10">
    <property type="entry name" value="Beta Polymerase, domain 2"/>
    <property type="match status" value="2"/>
</dbReference>
<dbReference type="EMBL" id="JAICBX010000004">
    <property type="protein sequence ID" value="MBW8639486.1"/>
    <property type="molecule type" value="Genomic_DNA"/>
</dbReference>
<evidence type="ECO:0000256" key="4">
    <source>
        <dbReference type="ARBA" id="ARBA00022840"/>
    </source>
</evidence>
<evidence type="ECO:0000313" key="10">
    <source>
        <dbReference type="EMBL" id="MBW8639486.1"/>
    </source>
</evidence>
<dbReference type="SUPFAM" id="SSF81593">
    <property type="entry name" value="Nucleotidyltransferase substrate binding subunit/domain"/>
    <property type="match status" value="2"/>
</dbReference>
<dbReference type="CDD" id="cd05401">
    <property type="entry name" value="NT_GlnE_GlnD_like"/>
    <property type="match status" value="2"/>
</dbReference>
<feature type="domain" description="PII-uridylyltransferase/Glutamine-synthetase adenylyltransferase" evidence="9">
    <location>
        <begin position="315"/>
        <end position="455"/>
    </location>
</feature>
<dbReference type="Pfam" id="PF08335">
    <property type="entry name" value="GlnD_UR_UTase"/>
    <property type="match status" value="2"/>
</dbReference>
<dbReference type="EC" id="2.7.7.89" evidence="7"/>
<keyword evidence="2 7" id="KW-0548">Nucleotidyltransferase</keyword>
<dbReference type="GO" id="GO:0000820">
    <property type="term" value="P:regulation of glutamine family amino acid metabolic process"/>
    <property type="evidence" value="ECO:0007669"/>
    <property type="project" value="UniProtKB-UniRule"/>
</dbReference>
<dbReference type="EC" id="2.7.7.42" evidence="7"/>
<dbReference type="GO" id="GO:0005524">
    <property type="term" value="F:ATP binding"/>
    <property type="evidence" value="ECO:0007669"/>
    <property type="project" value="UniProtKB-UniRule"/>
</dbReference>
<dbReference type="NCBIfam" id="NF010706">
    <property type="entry name" value="PRK14108.1"/>
    <property type="match status" value="1"/>
</dbReference>
<dbReference type="PANTHER" id="PTHR30621:SF0">
    <property type="entry name" value="BIFUNCTIONAL GLUTAMINE SYNTHETASE ADENYLYLTRANSFERASE_ADENYLYL-REMOVING ENZYME"/>
    <property type="match status" value="1"/>
</dbReference>
<comment type="caution">
    <text evidence="10">The sequence shown here is derived from an EMBL/GenBank/DDBJ whole genome shotgun (WGS) entry which is preliminary data.</text>
</comment>
<keyword evidence="5 7" id="KW-0460">Magnesium</keyword>
<dbReference type="Pfam" id="PF03710">
    <property type="entry name" value="GlnE"/>
    <property type="match status" value="2"/>
</dbReference>
<dbReference type="InterPro" id="IPR043519">
    <property type="entry name" value="NT_sf"/>
</dbReference>
<comment type="cofactor">
    <cofactor evidence="7">
        <name>Mg(2+)</name>
        <dbReference type="ChEBI" id="CHEBI:18420"/>
    </cofactor>
</comment>
<dbReference type="Proteomes" id="UP001196509">
    <property type="component" value="Unassembled WGS sequence"/>
</dbReference>
<dbReference type="AlphaFoldDB" id="A0AAE3D361"/>
<comment type="catalytic activity">
    <reaction evidence="7">
        <text>[glutamine synthetase]-O(4)-(5'-adenylyl)-L-tyrosine + phosphate = [glutamine synthetase]-L-tyrosine + ADP</text>
        <dbReference type="Rhea" id="RHEA:43716"/>
        <dbReference type="Rhea" id="RHEA-COMP:10660"/>
        <dbReference type="Rhea" id="RHEA-COMP:10661"/>
        <dbReference type="ChEBI" id="CHEBI:43474"/>
        <dbReference type="ChEBI" id="CHEBI:46858"/>
        <dbReference type="ChEBI" id="CHEBI:83624"/>
        <dbReference type="ChEBI" id="CHEBI:456216"/>
        <dbReference type="EC" id="2.7.7.89"/>
    </reaction>
</comment>
<evidence type="ECO:0000256" key="7">
    <source>
        <dbReference type="HAMAP-Rule" id="MF_00802"/>
    </source>
</evidence>
<evidence type="ECO:0000259" key="9">
    <source>
        <dbReference type="Pfam" id="PF08335"/>
    </source>
</evidence>
<feature type="domain" description="Glutamate-ammonia ligase adenylyltransferase repeated" evidence="8">
    <location>
        <begin position="49"/>
        <end position="291"/>
    </location>
</feature>
<evidence type="ECO:0000259" key="8">
    <source>
        <dbReference type="Pfam" id="PF03710"/>
    </source>
</evidence>
<dbReference type="GO" id="GO:0008882">
    <property type="term" value="F:[glutamate-ammonia-ligase] adenylyltransferase activity"/>
    <property type="evidence" value="ECO:0007669"/>
    <property type="project" value="UniProtKB-UniRule"/>
</dbReference>
<dbReference type="GO" id="GO:0047388">
    <property type="term" value="F:[glutamine synthetase]-adenylyl-L-tyrosine phosphorylase activity"/>
    <property type="evidence" value="ECO:0007669"/>
    <property type="project" value="UniProtKB-EC"/>
</dbReference>
<accession>A0AAE3D361</accession>
<feature type="region of interest" description="Adenylyl transferase" evidence="7">
    <location>
        <begin position="462"/>
        <end position="983"/>
    </location>
</feature>
<feature type="domain" description="PII-uridylyltransferase/Glutamine-synthetase adenylyltransferase" evidence="9">
    <location>
        <begin position="837"/>
        <end position="915"/>
    </location>
</feature>
<dbReference type="HAMAP" id="MF_00802">
    <property type="entry name" value="GlnE"/>
    <property type="match status" value="1"/>
</dbReference>
<name>A0AAE3D361_9HYPH</name>
<evidence type="ECO:0000256" key="1">
    <source>
        <dbReference type="ARBA" id="ARBA00022679"/>
    </source>
</evidence>
<keyword evidence="1 7" id="KW-0808">Transferase</keyword>
<dbReference type="PANTHER" id="PTHR30621">
    <property type="entry name" value="GLUTAMINE SYNTHETASE ADENYLYLTRANSFERASE"/>
    <property type="match status" value="1"/>
</dbReference>
<comment type="catalytic activity">
    <reaction evidence="7">
        <text>[glutamine synthetase]-L-tyrosine + ATP = [glutamine synthetase]-O(4)-(5'-adenylyl)-L-tyrosine + diphosphate</text>
        <dbReference type="Rhea" id="RHEA:18589"/>
        <dbReference type="Rhea" id="RHEA-COMP:10660"/>
        <dbReference type="Rhea" id="RHEA-COMP:10661"/>
        <dbReference type="ChEBI" id="CHEBI:30616"/>
        <dbReference type="ChEBI" id="CHEBI:33019"/>
        <dbReference type="ChEBI" id="CHEBI:46858"/>
        <dbReference type="ChEBI" id="CHEBI:83624"/>
        <dbReference type="EC" id="2.7.7.42"/>
    </reaction>
</comment>
<keyword evidence="6 7" id="KW-0511">Multifunctional enzyme</keyword>
<keyword evidence="3 7" id="KW-0547">Nucleotide-binding</keyword>
<dbReference type="InterPro" id="IPR013546">
    <property type="entry name" value="PII_UdlTrfase/GS_AdlTrfase"/>
</dbReference>
<protein>
    <recommendedName>
        <fullName evidence="7">Bifunctional glutamine synthetase adenylyltransferase/adenylyl-removing enzyme</fullName>
    </recommendedName>
    <alternativeName>
        <fullName evidence="7">ATP:glutamine synthetase adenylyltransferase</fullName>
    </alternativeName>
    <alternativeName>
        <fullName evidence="7">ATase</fullName>
    </alternativeName>
    <domain>
        <recommendedName>
            <fullName evidence="7">Glutamine synthetase adenylyl-L-tyrosine phosphorylase</fullName>
            <ecNumber evidence="7">2.7.7.89</ecNumber>
        </recommendedName>
        <alternativeName>
            <fullName evidence="7">Adenylyl removase</fullName>
            <shortName evidence="7">AR</shortName>
            <shortName evidence="7">AT-N</shortName>
        </alternativeName>
    </domain>
    <domain>
        <recommendedName>
            <fullName evidence="7">Glutamine synthetase adenylyl transferase</fullName>
            <ecNumber evidence="7">2.7.7.42</ecNumber>
        </recommendedName>
        <alternativeName>
            <fullName evidence="7">Adenylyl transferase</fullName>
            <shortName evidence="7">AT</shortName>
            <shortName evidence="7">AT-C</shortName>
        </alternativeName>
    </domain>
</protein>
<dbReference type="GO" id="GO:0000287">
    <property type="term" value="F:magnesium ion binding"/>
    <property type="evidence" value="ECO:0007669"/>
    <property type="project" value="UniProtKB-UniRule"/>
</dbReference>
<reference evidence="10" key="1">
    <citation type="submission" date="2021-08" db="EMBL/GenBank/DDBJ databases">
        <title>Hoeflea bacterium WL0058 sp. nov., isolated from the sediment.</title>
        <authorList>
            <person name="Wang L."/>
            <person name="Zhang D."/>
        </authorList>
    </citation>
    <scope>NUCLEOTIDE SEQUENCE</scope>
    <source>
        <strain evidence="10">WL0058</strain>
    </source>
</reference>
<dbReference type="SUPFAM" id="SSF81301">
    <property type="entry name" value="Nucleotidyltransferase"/>
    <property type="match status" value="2"/>
</dbReference>
<dbReference type="NCBIfam" id="NF008292">
    <property type="entry name" value="PRK11072.1"/>
    <property type="match status" value="1"/>
</dbReference>
<organism evidence="10 11">
    <name type="scientific">Flavimaribacter sediminis</name>
    <dbReference type="NCBI Taxonomy" id="2865987"/>
    <lineage>
        <taxon>Bacteria</taxon>
        <taxon>Pseudomonadati</taxon>
        <taxon>Pseudomonadota</taxon>
        <taxon>Alphaproteobacteria</taxon>
        <taxon>Hyphomicrobiales</taxon>
        <taxon>Rhizobiaceae</taxon>
        <taxon>Flavimaribacter</taxon>
    </lineage>
</organism>
<dbReference type="Gene3D" id="1.20.120.1510">
    <property type="match status" value="1"/>
</dbReference>
<proteinExistence type="inferred from homology"/>
<dbReference type="InterPro" id="IPR023057">
    <property type="entry name" value="GlnE"/>
</dbReference>
<dbReference type="GO" id="GO:0005829">
    <property type="term" value="C:cytosol"/>
    <property type="evidence" value="ECO:0007669"/>
    <property type="project" value="TreeGrafter"/>
</dbReference>
<keyword evidence="4 7" id="KW-0067">ATP-binding</keyword>
<evidence type="ECO:0000313" key="11">
    <source>
        <dbReference type="Proteomes" id="UP001196509"/>
    </source>
</evidence>
<evidence type="ECO:0000256" key="3">
    <source>
        <dbReference type="ARBA" id="ARBA00022741"/>
    </source>
</evidence>
<gene>
    <name evidence="7" type="primary">glnE</name>
    <name evidence="10" type="ORF">K1W69_19990</name>
</gene>
<feature type="domain" description="Glutamate-ammonia ligase adenylyltransferase repeated" evidence="8">
    <location>
        <begin position="568"/>
        <end position="810"/>
    </location>
</feature>
<sequence>MKDLRDPVILPASQEKLETLRDELVKLADGNPELGAFLVEDTPASRFVLSALTLSQYLRDIALRSPRLILQLLNSEPGALIDQRIEEAQNAWKAEDVNEARLMSDLRLSRQDFSFFAGMYDLSRTVDTRQITIWLSRFAAAALKSAVDFSLLSAHDQGKLRLDDPRRPSRRSGFFVLGMGKFGAEELNYSSDIDIVAIFNPEAGVVRDPDESSDVFSRIVRRLVKIMQERTRDGYVFRTDVRLRPDPGATPLAVPYRAALLYYEGRGQNWERAAFIKARPVAGDIEAGQGFCNELVPFIYRKYLDYATITDIHSIKRQIHAHKGFGKIAVRGHDIKLGRGGIREIEFFVQTQQLIAGGRTPDLRVRSTDEALSALSSAQWLGHSTEESLRFAYWFLRHVENRIQMRRDEQTHTLPESDQDLRIIALMSGYEDVEPFIADMNEVLTSVERHYSRLFEHEHELGTGEGNLVFTGDGDDPNTLEQLSRMGFERPSDISRIIRTWHYGRYKAMHSERARKHLTEIMPVLLKAFAQTRRADEALLNFDKFLSGLPAGIQLFSLLSSNTNLSTLLVSIMASAPRLAEIISRRPHVFDGVLDPQLLAELPNRAYLAGRLGAFLQGDFLYEEILDRLRIFASEQKFLIGVRLLTGAISGDRASKAFSDLADLILEAAFAAVRLELEHQHGRISGGQAAIVGMGKLGSREMTAGSDIDIIVLYAHDPDCADSDGEKPLDPSRYYARLTQRLASALSSPTAEGVLYEVDLRLRPSGNKGPIATSIQSFRKYQSDSAWTWEHMALTRARVVSGDAELVAQARAVFDQVLDRKRDAAEIAADVRGMRMRIEQEKKAASFWDLKLAPGGLMDIEFIAQYLRLMAASEQVRFNRGETRTLDIIKSLAPAMIGHDEAERLVSALKAFTELSQIIRLCIDGEFDPEKAPGALEDLVLRVVDLPDIATLEAHVLKTEADVRAIFDKALPEPEGGEDAETG</sequence>
<evidence type="ECO:0000256" key="5">
    <source>
        <dbReference type="ARBA" id="ARBA00022842"/>
    </source>
</evidence>
<evidence type="ECO:0000256" key="2">
    <source>
        <dbReference type="ARBA" id="ARBA00022695"/>
    </source>
</evidence>
<dbReference type="Gene3D" id="1.20.120.330">
    <property type="entry name" value="Nucleotidyltransferases domain 2"/>
    <property type="match status" value="2"/>
</dbReference>
<comment type="function">
    <text evidence="7">Involved in the regulation of glutamine synthetase GlnA, a key enzyme in the process to assimilate ammonia. When cellular nitrogen levels are high, the C-terminal adenylyl transferase (AT) inactivates GlnA by covalent transfer of an adenylyl group from ATP to specific tyrosine residue of GlnA, thus reducing its activity. Conversely, when nitrogen levels are low, the N-terminal adenylyl removase (AR) activates GlnA by removing the adenylyl group by phosphorolysis, increasing its activity. The regulatory region of GlnE binds the signal transduction protein PII (GlnB) which indicates the nitrogen status of the cell.</text>
</comment>
<comment type="similarity">
    <text evidence="7">Belongs to the GlnE family.</text>
</comment>